<evidence type="ECO:0000259" key="8">
    <source>
        <dbReference type="Pfam" id="PF00082"/>
    </source>
</evidence>
<feature type="active site" description="Charge relay system" evidence="5">
    <location>
        <position position="139"/>
    </location>
</feature>
<evidence type="ECO:0000256" key="1">
    <source>
        <dbReference type="ARBA" id="ARBA00011073"/>
    </source>
</evidence>
<dbReference type="PROSITE" id="PS51257">
    <property type="entry name" value="PROKAR_LIPOPROTEIN"/>
    <property type="match status" value="1"/>
</dbReference>
<dbReference type="GO" id="GO:0004252">
    <property type="term" value="F:serine-type endopeptidase activity"/>
    <property type="evidence" value="ECO:0007669"/>
    <property type="project" value="UniProtKB-UniRule"/>
</dbReference>
<dbReference type="EMBL" id="JACHBT010000011">
    <property type="protein sequence ID" value="MBB6505291.1"/>
    <property type="molecule type" value="Genomic_DNA"/>
</dbReference>
<dbReference type="PANTHER" id="PTHR43399">
    <property type="entry name" value="SUBTILISIN-RELATED"/>
    <property type="match status" value="1"/>
</dbReference>
<protein>
    <submittedName>
        <fullName evidence="9">Subtilisin family serine protease</fullName>
    </submittedName>
</protein>
<keyword evidence="3 5" id="KW-0378">Hydrolase</keyword>
<feature type="signal peptide" evidence="7">
    <location>
        <begin position="1"/>
        <end position="27"/>
    </location>
</feature>
<evidence type="ECO:0000256" key="7">
    <source>
        <dbReference type="SAM" id="SignalP"/>
    </source>
</evidence>
<keyword evidence="2 5" id="KW-0645">Protease</keyword>
<sequence>MPRVTLRTATALAAALGLAACGGAGVAAPGTNSPPPYPAATPAPSPAPTPAAGVSAAQRAEDDASAAAVLARADDAYARGITGKGVTIAVLDTGVARTSPEFAGRLSPDSTGFAQTVARCASCAPETIAPYPVDDRVGHGSGVAAIALAARDGSAMHGVAPEATLLALKIVAPDLAASGASLPEGSAPNPQLIAPALRYAVDRGAFVSVLALDGGASTTLATDLRTAMDRVRAADRLVVQAVPNHDDGTDNEIAQALVGKDRGNARWFLYAVALDASGQPRDGNGDPGALADRTLAVAGNGVRTIDAHGATVTVSGNSFAAPAVAGAAALLKQYWPQLGAATIARILLDTADDRGAPGVDAVYGAGVLDVARALRAQAPASAFAAARGVLARYSALALSTPFGGAPQLSGRVAALTVVDRYGRDFVLRGAGVRRSGGALRVGGLAAPWLPDAPATGPWAGVMPRRPAALSMGQHVTIAAQVALDGGDGLSGTQWGGATLPGAGITGVRSAWRGAGWSVALARGRARDGRADLRRVTLATPVGLGTEVTLLAERGQVLGAALGAAGARTWLAALTGARRIAAIDWTARLTLSRTDVRGGSALLRLDRRLSGSAAALAGSKPLFGGVATLGVASPLRLDHTTARATVPLSFDLVAGTLGTAVQRVDLTPRAREWDVELGWSARLGARGTVRLGVAHAVAAGHVAGAHDTAGFVSVAVH</sequence>
<dbReference type="InterPro" id="IPR000209">
    <property type="entry name" value="Peptidase_S8/S53_dom"/>
</dbReference>
<feature type="region of interest" description="Disordered" evidence="6">
    <location>
        <begin position="31"/>
        <end position="58"/>
    </location>
</feature>
<accession>A0A7X0MNL8</accession>
<feature type="compositionally biased region" description="Pro residues" evidence="6">
    <location>
        <begin position="32"/>
        <end position="49"/>
    </location>
</feature>
<dbReference type="PANTHER" id="PTHR43399:SF4">
    <property type="entry name" value="CELL WALL-ASSOCIATED PROTEASE"/>
    <property type="match status" value="1"/>
</dbReference>
<evidence type="ECO:0000256" key="3">
    <source>
        <dbReference type="ARBA" id="ARBA00022801"/>
    </source>
</evidence>
<evidence type="ECO:0000256" key="6">
    <source>
        <dbReference type="SAM" id="MobiDB-lite"/>
    </source>
</evidence>
<comment type="similarity">
    <text evidence="1 5">Belongs to the peptidase S8 family.</text>
</comment>
<evidence type="ECO:0000256" key="4">
    <source>
        <dbReference type="ARBA" id="ARBA00022825"/>
    </source>
</evidence>
<dbReference type="Gene3D" id="3.40.50.200">
    <property type="entry name" value="Peptidase S8/S53 domain"/>
    <property type="match status" value="1"/>
</dbReference>
<dbReference type="PRINTS" id="PR00723">
    <property type="entry name" value="SUBTILISIN"/>
</dbReference>
<dbReference type="AlphaFoldDB" id="A0A7X0MNL8"/>
<comment type="caution">
    <text evidence="9">The sequence shown here is derived from an EMBL/GenBank/DDBJ whole genome shotgun (WGS) entry which is preliminary data.</text>
</comment>
<evidence type="ECO:0000256" key="2">
    <source>
        <dbReference type="ARBA" id="ARBA00022670"/>
    </source>
</evidence>
<evidence type="ECO:0000313" key="9">
    <source>
        <dbReference type="EMBL" id="MBB6505291.1"/>
    </source>
</evidence>
<reference evidence="9 10" key="2">
    <citation type="submission" date="2020-08" db="EMBL/GenBank/DDBJ databases">
        <authorList>
            <person name="Partida-Martinez L."/>
            <person name="Huntemann M."/>
            <person name="Clum A."/>
            <person name="Wang J."/>
            <person name="Palaniappan K."/>
            <person name="Ritter S."/>
            <person name="Chen I.-M."/>
            <person name="Stamatis D."/>
            <person name="Reddy T."/>
            <person name="O'Malley R."/>
            <person name="Daum C."/>
            <person name="Shapiro N."/>
            <person name="Ivanova N."/>
            <person name="Kyrpides N."/>
            <person name="Woyke T."/>
        </authorList>
    </citation>
    <scope>NUCLEOTIDE SEQUENCE [LARGE SCALE GENOMIC DNA]</scope>
    <source>
        <strain evidence="9 10">AS3.13</strain>
    </source>
</reference>
<feature type="domain" description="Peptidase S8/S53" evidence="8">
    <location>
        <begin position="83"/>
        <end position="366"/>
    </location>
</feature>
<dbReference type="PROSITE" id="PS51892">
    <property type="entry name" value="SUBTILASE"/>
    <property type="match status" value="1"/>
</dbReference>
<dbReference type="Pfam" id="PF00082">
    <property type="entry name" value="Peptidase_S8"/>
    <property type="match status" value="1"/>
</dbReference>
<dbReference type="InterPro" id="IPR015500">
    <property type="entry name" value="Peptidase_S8_subtilisin-rel"/>
</dbReference>
<dbReference type="Proteomes" id="UP000522313">
    <property type="component" value="Unassembled WGS sequence"/>
</dbReference>
<feature type="active site" description="Charge relay system" evidence="5">
    <location>
        <position position="92"/>
    </location>
</feature>
<reference evidence="9 10" key="1">
    <citation type="submission" date="2020-08" db="EMBL/GenBank/DDBJ databases">
        <title>The Agave Microbiome: Exploring the role of microbial communities in plant adaptations to desert environments.</title>
        <authorList>
            <person name="Partida-Martinez L.P."/>
        </authorList>
    </citation>
    <scope>NUCLEOTIDE SEQUENCE [LARGE SCALE GENOMIC DNA]</scope>
    <source>
        <strain evidence="9 10">AS3.13</strain>
    </source>
</reference>
<organism evidence="9 10">
    <name type="scientific">Sphingomonas endophytica</name>
    <dbReference type="NCBI Taxonomy" id="869719"/>
    <lineage>
        <taxon>Bacteria</taxon>
        <taxon>Pseudomonadati</taxon>
        <taxon>Pseudomonadota</taxon>
        <taxon>Alphaproteobacteria</taxon>
        <taxon>Sphingomonadales</taxon>
        <taxon>Sphingomonadaceae</taxon>
        <taxon>Sphingomonas</taxon>
    </lineage>
</organism>
<proteinExistence type="inferred from homology"/>
<dbReference type="InterPro" id="IPR051048">
    <property type="entry name" value="Peptidase_S8/S53_subtilisin"/>
</dbReference>
<evidence type="ECO:0000256" key="5">
    <source>
        <dbReference type="PROSITE-ProRule" id="PRU01240"/>
    </source>
</evidence>
<dbReference type="InterPro" id="IPR036852">
    <property type="entry name" value="Peptidase_S8/S53_dom_sf"/>
</dbReference>
<keyword evidence="7" id="KW-0732">Signal</keyword>
<evidence type="ECO:0000313" key="10">
    <source>
        <dbReference type="Proteomes" id="UP000522313"/>
    </source>
</evidence>
<feature type="chain" id="PRO_5030953574" evidence="7">
    <location>
        <begin position="28"/>
        <end position="716"/>
    </location>
</feature>
<dbReference type="SUPFAM" id="SSF52743">
    <property type="entry name" value="Subtilisin-like"/>
    <property type="match status" value="1"/>
</dbReference>
<keyword evidence="4 5" id="KW-0720">Serine protease</keyword>
<feature type="active site" description="Charge relay system" evidence="5">
    <location>
        <position position="318"/>
    </location>
</feature>
<gene>
    <name evidence="9" type="ORF">F4693_002279</name>
</gene>
<name>A0A7X0MNL8_9SPHN</name>
<dbReference type="RefSeq" id="WP_184506028.1">
    <property type="nucleotide sequence ID" value="NZ_JACHBT010000011.1"/>
</dbReference>
<dbReference type="GO" id="GO:0006508">
    <property type="term" value="P:proteolysis"/>
    <property type="evidence" value="ECO:0007669"/>
    <property type="project" value="UniProtKB-KW"/>
</dbReference>